<dbReference type="PROSITE" id="PS00150">
    <property type="entry name" value="ACYLPHOSPHATASE_1"/>
    <property type="match status" value="1"/>
</dbReference>
<keyword evidence="4" id="KW-0378">Hydrolase</keyword>
<dbReference type="PANTHER" id="PTHR47268:SF4">
    <property type="entry name" value="ACYLPHOSPHATASE"/>
    <property type="match status" value="1"/>
</dbReference>
<comment type="caution">
    <text evidence="7">The sequence shown here is derived from an EMBL/GenBank/DDBJ whole genome shotgun (WGS) entry which is preliminary data.</text>
</comment>
<dbReference type="SUPFAM" id="SSF54975">
    <property type="entry name" value="Acylphosphatase/BLUF domain-like"/>
    <property type="match status" value="1"/>
</dbReference>
<dbReference type="InterPro" id="IPR017968">
    <property type="entry name" value="Acylphosphatase_CS"/>
</dbReference>
<gene>
    <name evidence="7" type="ORF">A2994_02505</name>
</gene>
<comment type="catalytic activity">
    <reaction evidence="3 4">
        <text>an acyl phosphate + H2O = a carboxylate + phosphate + H(+)</text>
        <dbReference type="Rhea" id="RHEA:14965"/>
        <dbReference type="ChEBI" id="CHEBI:15377"/>
        <dbReference type="ChEBI" id="CHEBI:15378"/>
        <dbReference type="ChEBI" id="CHEBI:29067"/>
        <dbReference type="ChEBI" id="CHEBI:43474"/>
        <dbReference type="ChEBI" id="CHEBI:59918"/>
        <dbReference type="EC" id="3.6.1.7"/>
    </reaction>
</comment>
<dbReference type="Pfam" id="PF00708">
    <property type="entry name" value="Acylphosphatase"/>
    <property type="match status" value="1"/>
</dbReference>
<evidence type="ECO:0000313" key="8">
    <source>
        <dbReference type="Proteomes" id="UP000179010"/>
    </source>
</evidence>
<dbReference type="GO" id="GO:0003998">
    <property type="term" value="F:acylphosphatase activity"/>
    <property type="evidence" value="ECO:0007669"/>
    <property type="project" value="UniProtKB-EC"/>
</dbReference>
<sequence length="90" mass="10257">MRRVHLIISGDVQGVGFRAWVLRLAQSKPITGWVKNRKDRTVEIVAEGPRVELEDLVKACQHGPEVAWVEKVDIQWLEGTGEFANFQVVY</sequence>
<dbReference type="InterPro" id="IPR001792">
    <property type="entry name" value="Acylphosphatase-like_dom"/>
</dbReference>
<dbReference type="InterPro" id="IPR036046">
    <property type="entry name" value="Acylphosphatase-like_dom_sf"/>
</dbReference>
<proteinExistence type="inferred from homology"/>
<evidence type="ECO:0000256" key="5">
    <source>
        <dbReference type="RuleBase" id="RU004168"/>
    </source>
</evidence>
<accession>A0A1F4PMZ6</accession>
<protein>
    <recommendedName>
        <fullName evidence="2 4">acylphosphatase</fullName>
        <ecNumber evidence="2 4">3.6.1.7</ecNumber>
    </recommendedName>
</protein>
<evidence type="ECO:0000256" key="3">
    <source>
        <dbReference type="ARBA" id="ARBA00047645"/>
    </source>
</evidence>
<reference evidence="7 8" key="1">
    <citation type="journal article" date="2016" name="Nat. Commun.">
        <title>Thousands of microbial genomes shed light on interconnected biogeochemical processes in an aquifer system.</title>
        <authorList>
            <person name="Anantharaman K."/>
            <person name="Brown C.T."/>
            <person name="Hug L.A."/>
            <person name="Sharon I."/>
            <person name="Castelle C.J."/>
            <person name="Probst A.J."/>
            <person name="Thomas B.C."/>
            <person name="Singh A."/>
            <person name="Wilkins M.J."/>
            <person name="Karaoz U."/>
            <person name="Brodie E.L."/>
            <person name="Williams K.H."/>
            <person name="Hubbard S.S."/>
            <person name="Banfield J.F."/>
        </authorList>
    </citation>
    <scope>NUCLEOTIDE SEQUENCE [LARGE SCALE GENOMIC DNA]</scope>
</reference>
<feature type="active site" evidence="4">
    <location>
        <position position="18"/>
    </location>
</feature>
<dbReference type="InterPro" id="IPR020456">
    <property type="entry name" value="Acylphosphatase"/>
</dbReference>
<evidence type="ECO:0000259" key="6">
    <source>
        <dbReference type="PROSITE" id="PS51160"/>
    </source>
</evidence>
<feature type="domain" description="Acylphosphatase-like" evidence="6">
    <location>
        <begin position="3"/>
        <end position="90"/>
    </location>
</feature>
<evidence type="ECO:0000313" key="7">
    <source>
        <dbReference type="EMBL" id="OGB85008.1"/>
    </source>
</evidence>
<organism evidence="7 8">
    <name type="scientific">candidate division Kazan bacterium RIFCSPLOWO2_01_FULL_48_13</name>
    <dbReference type="NCBI Taxonomy" id="1798539"/>
    <lineage>
        <taxon>Bacteria</taxon>
        <taxon>Bacteria division Kazan-3B-28</taxon>
    </lineage>
</organism>
<evidence type="ECO:0000256" key="1">
    <source>
        <dbReference type="ARBA" id="ARBA00005614"/>
    </source>
</evidence>
<comment type="similarity">
    <text evidence="1 5">Belongs to the acylphosphatase family.</text>
</comment>
<evidence type="ECO:0000256" key="2">
    <source>
        <dbReference type="ARBA" id="ARBA00012150"/>
    </source>
</evidence>
<dbReference type="STRING" id="1798539.A2994_02505"/>
<name>A0A1F4PMZ6_UNCK3</name>
<evidence type="ECO:0000256" key="4">
    <source>
        <dbReference type="PROSITE-ProRule" id="PRU00520"/>
    </source>
</evidence>
<dbReference type="EMBL" id="METE01000012">
    <property type="protein sequence ID" value="OGB85008.1"/>
    <property type="molecule type" value="Genomic_DNA"/>
</dbReference>
<dbReference type="PROSITE" id="PS51160">
    <property type="entry name" value="ACYLPHOSPHATASE_3"/>
    <property type="match status" value="1"/>
</dbReference>
<dbReference type="Proteomes" id="UP000179010">
    <property type="component" value="Unassembled WGS sequence"/>
</dbReference>
<dbReference type="EC" id="3.6.1.7" evidence="2 4"/>
<feature type="active site" evidence="4">
    <location>
        <position position="36"/>
    </location>
</feature>
<dbReference type="Gene3D" id="3.30.70.100">
    <property type="match status" value="1"/>
</dbReference>
<dbReference type="PANTHER" id="PTHR47268">
    <property type="entry name" value="ACYLPHOSPHATASE"/>
    <property type="match status" value="1"/>
</dbReference>
<dbReference type="AlphaFoldDB" id="A0A1F4PMZ6"/>